<feature type="transmembrane region" description="Helical" evidence="8">
    <location>
        <begin position="204"/>
        <end position="222"/>
    </location>
</feature>
<evidence type="ECO:0000256" key="2">
    <source>
        <dbReference type="ARBA" id="ARBA00022475"/>
    </source>
</evidence>
<name>A0A0K8MF02_9LACO</name>
<protein>
    <recommendedName>
        <fullName evidence="11">Glycosyltransferase RgtA/B/C/D-like domain-containing protein</fullName>
    </recommendedName>
</protein>
<feature type="transmembrane region" description="Helical" evidence="8">
    <location>
        <begin position="440"/>
        <end position="460"/>
    </location>
</feature>
<organism evidence="9 10">
    <name type="scientific">Fructobacillus ficulneus</name>
    <dbReference type="NCBI Taxonomy" id="157463"/>
    <lineage>
        <taxon>Bacteria</taxon>
        <taxon>Bacillati</taxon>
        <taxon>Bacillota</taxon>
        <taxon>Bacilli</taxon>
        <taxon>Lactobacillales</taxon>
        <taxon>Lactobacillaceae</taxon>
        <taxon>Fructobacillus</taxon>
    </lineage>
</organism>
<keyword evidence="3" id="KW-0328">Glycosyltransferase</keyword>
<evidence type="ECO:0000256" key="1">
    <source>
        <dbReference type="ARBA" id="ARBA00004651"/>
    </source>
</evidence>
<evidence type="ECO:0000256" key="8">
    <source>
        <dbReference type="SAM" id="Phobius"/>
    </source>
</evidence>
<feature type="transmembrane region" description="Helical" evidence="8">
    <location>
        <begin position="73"/>
        <end position="97"/>
    </location>
</feature>
<dbReference type="RefSeq" id="WP_061992546.1">
    <property type="nucleotide sequence ID" value="NZ_DF967978.1"/>
</dbReference>
<evidence type="ECO:0000256" key="6">
    <source>
        <dbReference type="ARBA" id="ARBA00022989"/>
    </source>
</evidence>
<reference evidence="9 10" key="1">
    <citation type="journal article" date="2015" name="BMC Genomics">
        <title>Comparative genomics of Fructobacillus spp. and Leuconostoc spp. reveals niche-specific evolution of Fructobacillus spp.</title>
        <authorList>
            <person name="Endo A."/>
            <person name="Tanizawa Y."/>
            <person name="Tanaka N."/>
            <person name="Maeno S."/>
            <person name="Kumar H."/>
            <person name="Shiwa Y."/>
            <person name="Okada S."/>
            <person name="Yoshikawa H."/>
            <person name="Dicks L."/>
            <person name="Nakagawa J."/>
            <person name="Arita M."/>
        </authorList>
    </citation>
    <scope>NUCLEOTIDE SEQUENCE [LARGE SCALE GENOMIC DNA]</scope>
    <source>
        <strain evidence="9 10">JCM 12225</strain>
    </source>
</reference>
<accession>A0A0K8MF02</accession>
<dbReference type="EMBL" id="DF967978">
    <property type="protein sequence ID" value="GAO99111.1"/>
    <property type="molecule type" value="Genomic_DNA"/>
</dbReference>
<dbReference type="PANTHER" id="PTHR33908:SF11">
    <property type="entry name" value="MEMBRANE PROTEIN"/>
    <property type="match status" value="1"/>
</dbReference>
<feature type="transmembrane region" description="Helical" evidence="8">
    <location>
        <begin position="149"/>
        <end position="169"/>
    </location>
</feature>
<feature type="transmembrane region" description="Helical" evidence="8">
    <location>
        <begin position="181"/>
        <end position="199"/>
    </location>
</feature>
<feature type="transmembrane region" description="Helical" evidence="8">
    <location>
        <begin position="234"/>
        <end position="261"/>
    </location>
</feature>
<feature type="transmembrane region" description="Helical" evidence="8">
    <location>
        <begin position="466"/>
        <end position="482"/>
    </location>
</feature>
<feature type="transmembrane region" description="Helical" evidence="8">
    <location>
        <begin position="273"/>
        <end position="293"/>
    </location>
</feature>
<dbReference type="GO" id="GO:0005886">
    <property type="term" value="C:plasma membrane"/>
    <property type="evidence" value="ECO:0007669"/>
    <property type="project" value="UniProtKB-SubCell"/>
</dbReference>
<gene>
    <name evidence="9" type="ORF">FFIC_010160</name>
</gene>
<dbReference type="Proteomes" id="UP000253891">
    <property type="component" value="Unassembled WGS sequence"/>
</dbReference>
<dbReference type="PANTHER" id="PTHR33908">
    <property type="entry name" value="MANNOSYLTRANSFERASE YKCB-RELATED"/>
    <property type="match status" value="1"/>
</dbReference>
<dbReference type="InterPro" id="IPR050297">
    <property type="entry name" value="LipidA_mod_glycosyltrf_83"/>
</dbReference>
<dbReference type="OrthoDB" id="2240371at2"/>
<keyword evidence="4" id="KW-0808">Transferase</keyword>
<feature type="transmembrane region" description="Helical" evidence="8">
    <location>
        <begin position="9"/>
        <end position="29"/>
    </location>
</feature>
<sequence length="705" mass="80380">MRKFSINSLIVGCTTIVIFLITISAIFLYPLTFSEGSTVGFLNFLFRIGAAIAILLFAFQLGKSKNIKNHKAYFVTFIIVALFCQLVFLSTFSRPVYTDTGYVTTMAGRLIDGNHNWYQYFFIYPNNVNVVLFWRLVLTPFHWIGVTNYELILPWIQMLMLDIGIFYLSRSLKIFSKPLSSIFLLVALFYTPWFMYAIFPYNDVIAIALIMGVIGSFVRLLNSNSNQCKWLHGFMMMLMLGVAVTIRQNSVIILIALLLTVLFSKQFTKQLKFGLLVLGILFSLIGTLSFHQFQSSEGFHSKPNLVTPSVRYVNMSWNPNTSGQIDGPDSFLYSNYPKKERSKLITAELKHRIKNLGVIGIPKHAIKKIAFMFSLAYSNEDMGGIQIKPPLLKNEWQAEPFLEMIGNLFQPVYIVLLLSAGLITLYVLKNRKSVNDTIFNLTVFSAFSIVGIFTFHILLWEVRDRYALPMIPFLLILAAVGLKTFFDIARNQIESNKVKKRTSGIAILALLFLLTSFGVSLSQSQKQVTRTGSVYYSGFSMYTENENELVSIPGHAIVKTDVFRLKSSASEFNIDFSKLSREDLKHIKVTLVRTDKKKSWNIKLMPATVTYYGNFSVGKYQLKIENNGQNSIKTNAVQNVGTTNIQGPKVMMNNHDVKGLNTIFNFTDIHVTRWMNLNIYIFVHFIFIVMLLTVILSIEKKEMYN</sequence>
<feature type="transmembrane region" description="Helical" evidence="8">
    <location>
        <begin position="408"/>
        <end position="428"/>
    </location>
</feature>
<feature type="transmembrane region" description="Helical" evidence="8">
    <location>
        <begin position="679"/>
        <end position="698"/>
    </location>
</feature>
<feature type="transmembrane region" description="Helical" evidence="8">
    <location>
        <begin position="503"/>
        <end position="521"/>
    </location>
</feature>
<dbReference type="GO" id="GO:0009103">
    <property type="term" value="P:lipopolysaccharide biosynthetic process"/>
    <property type="evidence" value="ECO:0007669"/>
    <property type="project" value="UniProtKB-ARBA"/>
</dbReference>
<proteinExistence type="predicted"/>
<dbReference type="GO" id="GO:0016763">
    <property type="term" value="F:pentosyltransferase activity"/>
    <property type="evidence" value="ECO:0007669"/>
    <property type="project" value="TreeGrafter"/>
</dbReference>
<keyword evidence="6 8" id="KW-1133">Transmembrane helix</keyword>
<keyword evidence="7 8" id="KW-0472">Membrane</keyword>
<evidence type="ECO:0000256" key="4">
    <source>
        <dbReference type="ARBA" id="ARBA00022679"/>
    </source>
</evidence>
<comment type="subcellular location">
    <subcellularLocation>
        <location evidence="1">Cell membrane</location>
        <topology evidence="1">Multi-pass membrane protein</topology>
    </subcellularLocation>
</comment>
<evidence type="ECO:0000256" key="5">
    <source>
        <dbReference type="ARBA" id="ARBA00022692"/>
    </source>
</evidence>
<keyword evidence="10" id="KW-1185">Reference proteome</keyword>
<keyword evidence="5 8" id="KW-0812">Transmembrane</keyword>
<keyword evidence="2" id="KW-1003">Cell membrane</keyword>
<evidence type="ECO:0000313" key="9">
    <source>
        <dbReference type="EMBL" id="GAO99111.1"/>
    </source>
</evidence>
<dbReference type="AlphaFoldDB" id="A0A0K8MF02"/>
<feature type="transmembrane region" description="Helical" evidence="8">
    <location>
        <begin position="41"/>
        <end position="61"/>
    </location>
</feature>
<evidence type="ECO:0000313" key="10">
    <source>
        <dbReference type="Proteomes" id="UP000253891"/>
    </source>
</evidence>
<dbReference type="STRING" id="157463.GCA_001047075_00016"/>
<evidence type="ECO:0008006" key="11">
    <source>
        <dbReference type="Google" id="ProtNLM"/>
    </source>
</evidence>
<evidence type="ECO:0000256" key="3">
    <source>
        <dbReference type="ARBA" id="ARBA00022676"/>
    </source>
</evidence>
<evidence type="ECO:0000256" key="7">
    <source>
        <dbReference type="ARBA" id="ARBA00023136"/>
    </source>
</evidence>